<gene>
    <name evidence="2" type="ORF">ALP24_02242</name>
</gene>
<dbReference type="EMBL" id="RBUF01000423">
    <property type="protein sequence ID" value="RMU72389.1"/>
    <property type="molecule type" value="Genomic_DNA"/>
</dbReference>
<dbReference type="InterPro" id="IPR036388">
    <property type="entry name" value="WH-like_DNA-bd_sf"/>
</dbReference>
<feature type="region of interest" description="Disordered" evidence="1">
    <location>
        <begin position="94"/>
        <end position="113"/>
    </location>
</feature>
<dbReference type="AlphaFoldDB" id="A0A3M5WP63"/>
<evidence type="ECO:0000313" key="3">
    <source>
        <dbReference type="Proteomes" id="UP000274315"/>
    </source>
</evidence>
<protein>
    <submittedName>
        <fullName evidence="2">AsnC family transcriptional regulator</fullName>
    </submittedName>
</protein>
<sequence length="172" mass="19470">MTTAKAKKPIAAENKAIEQRWGKDLVAAGWTAIPNVLFECSQQLGLKHLDVVIILHLAGYWWHAGNDPFPTKETLAKKIGVTPRTIQRSIAELEKKSTSPAKPESRSSVATWQTATHLKASSKRLRPLPRLWWMPVKNKRLTVMAVQSLKSQPLWNWSKKTILSSSDKEIRR</sequence>
<dbReference type="Proteomes" id="UP000274315">
    <property type="component" value="Unassembled WGS sequence"/>
</dbReference>
<evidence type="ECO:0000256" key="1">
    <source>
        <dbReference type="SAM" id="MobiDB-lite"/>
    </source>
</evidence>
<organism evidence="2 3">
    <name type="scientific">Pseudomonas syringae pv. aptata</name>
    <dbReference type="NCBI Taxonomy" id="83167"/>
    <lineage>
        <taxon>Bacteria</taxon>
        <taxon>Pseudomonadati</taxon>
        <taxon>Pseudomonadota</taxon>
        <taxon>Gammaproteobacteria</taxon>
        <taxon>Pseudomonadales</taxon>
        <taxon>Pseudomonadaceae</taxon>
        <taxon>Pseudomonas</taxon>
        <taxon>Pseudomonas syringae</taxon>
    </lineage>
</organism>
<evidence type="ECO:0000313" key="2">
    <source>
        <dbReference type="EMBL" id="RMU72389.1"/>
    </source>
</evidence>
<comment type="caution">
    <text evidence="2">The sequence shown here is derived from an EMBL/GenBank/DDBJ whole genome shotgun (WGS) entry which is preliminary data.</text>
</comment>
<reference evidence="2 3" key="1">
    <citation type="submission" date="2018-08" db="EMBL/GenBank/DDBJ databases">
        <title>Recombination of ecologically and evolutionarily significant loci maintains genetic cohesion in the Pseudomonas syringae species complex.</title>
        <authorList>
            <person name="Dillon M."/>
            <person name="Thakur S."/>
            <person name="Almeida R.N.D."/>
            <person name="Weir B.S."/>
            <person name="Guttman D.S."/>
        </authorList>
    </citation>
    <scope>NUCLEOTIDE SEQUENCE [LARGE SCALE GENOMIC DNA]</scope>
    <source>
        <strain evidence="2 3">ICMP 11935</strain>
    </source>
</reference>
<proteinExistence type="predicted"/>
<name>A0A3M5WP63_PSEAP</name>
<accession>A0A3M5WP63</accession>
<dbReference type="Pfam" id="PF13730">
    <property type="entry name" value="HTH_36"/>
    <property type="match status" value="1"/>
</dbReference>
<dbReference type="Gene3D" id="1.10.10.10">
    <property type="entry name" value="Winged helix-like DNA-binding domain superfamily/Winged helix DNA-binding domain"/>
    <property type="match status" value="1"/>
</dbReference>